<dbReference type="SUPFAM" id="SSF111369">
    <property type="entry name" value="HlyD-like secretion proteins"/>
    <property type="match status" value="1"/>
</dbReference>
<dbReference type="Gene3D" id="1.10.287.470">
    <property type="entry name" value="Helix hairpin bin"/>
    <property type="match status" value="1"/>
</dbReference>
<evidence type="ECO:0000259" key="5">
    <source>
        <dbReference type="Pfam" id="PF25989"/>
    </source>
</evidence>
<dbReference type="InterPro" id="IPR006143">
    <property type="entry name" value="RND_pump_MFP"/>
</dbReference>
<comment type="caution">
    <text evidence="6">The sequence shown here is derived from an EMBL/GenBank/DDBJ whole genome shotgun (WGS) entry which is preliminary data.</text>
</comment>
<evidence type="ECO:0000259" key="4">
    <source>
        <dbReference type="Pfam" id="PF25954"/>
    </source>
</evidence>
<evidence type="ECO:0000256" key="1">
    <source>
        <dbReference type="ARBA" id="ARBA00009477"/>
    </source>
</evidence>
<evidence type="ECO:0000256" key="2">
    <source>
        <dbReference type="SAM" id="Phobius"/>
    </source>
</evidence>
<evidence type="ECO:0000259" key="3">
    <source>
        <dbReference type="Pfam" id="PF25917"/>
    </source>
</evidence>
<name>A0ABX9W3K3_9GAMM</name>
<dbReference type="Pfam" id="PF25917">
    <property type="entry name" value="BSH_RND"/>
    <property type="match status" value="1"/>
</dbReference>
<dbReference type="Pfam" id="PF25989">
    <property type="entry name" value="YknX_C"/>
    <property type="match status" value="1"/>
</dbReference>
<gene>
    <name evidence="6" type="ORF">D0911_06730</name>
</gene>
<dbReference type="NCBIfam" id="TIGR01730">
    <property type="entry name" value="RND_mfp"/>
    <property type="match status" value="1"/>
</dbReference>
<sequence length="387" mass="42803">MFYPACKDCRQTYESSLCRWAFNVKGLLLVIKSVSLSGLLCPLFFFSIVCFGSEEGIKSENAPAVTSGSATIKKISNRLTSFGVLETISRPTITAEIPGVIEEIYVEEGEAVQRGQRLAKLDMTDYLIAETLSKNELQKQEQELAKRLDYFARIQTLSETKNVSEDMVVSTSRDIAIDRFSVEIMRKHNEIAARNVAKGKIISPISGVVTKRYVSTGDYLAVSMPIFSIIDDSTLRVRLKISPQDASKVTVGQRVTLSSPEFSDEEVSTVIKAIVPVIDPVSNSIDVLAEVNNSTLISGMRVEANIYIREEYEALMVPERAVFSKSGKRYLFVVNDGRIREHQIEAGLREGGWVEIRKGVTNGDVLVFDGYRGMKDGDSVSGVGIAR</sequence>
<keyword evidence="2" id="KW-0812">Transmembrane</keyword>
<keyword evidence="7" id="KW-1185">Reference proteome</keyword>
<feature type="domain" description="YknX-like C-terminal permuted SH3-like" evidence="5">
    <location>
        <begin position="314"/>
        <end position="380"/>
    </location>
</feature>
<dbReference type="InterPro" id="IPR058637">
    <property type="entry name" value="YknX-like_C"/>
</dbReference>
<comment type="similarity">
    <text evidence="1">Belongs to the membrane fusion protein (MFP) (TC 8.A.1) family.</text>
</comment>
<dbReference type="Gene3D" id="2.40.30.170">
    <property type="match status" value="1"/>
</dbReference>
<evidence type="ECO:0000313" key="7">
    <source>
        <dbReference type="Proteomes" id="UP000274695"/>
    </source>
</evidence>
<dbReference type="Gene3D" id="2.40.50.100">
    <property type="match status" value="1"/>
</dbReference>
<dbReference type="Proteomes" id="UP000274695">
    <property type="component" value="Unassembled WGS sequence"/>
</dbReference>
<keyword evidence="2" id="KW-0472">Membrane</keyword>
<dbReference type="Pfam" id="PF25954">
    <property type="entry name" value="Beta-barrel_RND_2"/>
    <property type="match status" value="1"/>
</dbReference>
<organism evidence="6 7">
    <name type="scientific">Zhongshania marina</name>
    <dbReference type="NCBI Taxonomy" id="2304603"/>
    <lineage>
        <taxon>Bacteria</taxon>
        <taxon>Pseudomonadati</taxon>
        <taxon>Pseudomonadota</taxon>
        <taxon>Gammaproteobacteria</taxon>
        <taxon>Cellvibrionales</taxon>
        <taxon>Spongiibacteraceae</taxon>
        <taxon>Zhongshania</taxon>
    </lineage>
</organism>
<accession>A0ABX9W3K3</accession>
<feature type="domain" description="Multidrug resistance protein MdtA-like barrel-sandwich hybrid" evidence="3">
    <location>
        <begin position="92"/>
        <end position="221"/>
    </location>
</feature>
<feature type="transmembrane region" description="Helical" evidence="2">
    <location>
        <begin position="27"/>
        <end position="49"/>
    </location>
</feature>
<dbReference type="PANTHER" id="PTHR30469">
    <property type="entry name" value="MULTIDRUG RESISTANCE PROTEIN MDTA"/>
    <property type="match status" value="1"/>
</dbReference>
<dbReference type="PANTHER" id="PTHR30469:SF38">
    <property type="entry name" value="HLYD FAMILY SECRETION PROTEIN"/>
    <property type="match status" value="1"/>
</dbReference>
<feature type="domain" description="CusB-like beta-barrel" evidence="4">
    <location>
        <begin position="240"/>
        <end position="304"/>
    </location>
</feature>
<dbReference type="Gene3D" id="2.40.420.20">
    <property type="match status" value="1"/>
</dbReference>
<dbReference type="EMBL" id="RHGB01000006">
    <property type="protein sequence ID" value="RNL65549.1"/>
    <property type="molecule type" value="Genomic_DNA"/>
</dbReference>
<reference evidence="6 7" key="1">
    <citation type="submission" date="2018-10" db="EMBL/GenBank/DDBJ databases">
        <title>Draft genome sequence of Zhongshania sp. DSW25-10.</title>
        <authorList>
            <person name="Oh J."/>
        </authorList>
    </citation>
    <scope>NUCLEOTIDE SEQUENCE [LARGE SCALE GENOMIC DNA]</scope>
    <source>
        <strain evidence="6 7">DSW25-10</strain>
    </source>
</reference>
<protein>
    <submittedName>
        <fullName evidence="6">Efflux RND transporter periplasmic adaptor subunit</fullName>
    </submittedName>
</protein>
<keyword evidence="2" id="KW-1133">Transmembrane helix</keyword>
<dbReference type="InterPro" id="IPR058625">
    <property type="entry name" value="MdtA-like_BSH"/>
</dbReference>
<proteinExistence type="inferred from homology"/>
<evidence type="ECO:0000313" key="6">
    <source>
        <dbReference type="EMBL" id="RNL65549.1"/>
    </source>
</evidence>
<dbReference type="InterPro" id="IPR058792">
    <property type="entry name" value="Beta-barrel_RND_2"/>
</dbReference>